<sequence>MARGGAEDAGQKCPRQGWRGTQRHMDVLERFWLASTASPEATALHAKAYLRKATGKAGCLPQGIQGREVGLRMPGRSVRAKDGEVHSDTWMCLSGSGWHPQPHRKPLRSMQRRICGGLPAKLGVCHMEFSGARWGCGCQAEVSAPRMARYTATHGCA</sequence>
<dbReference type="AlphaFoldDB" id="A0A432W0D5"/>
<gene>
    <name evidence="2" type="ORF">CWE08_04700</name>
</gene>
<keyword evidence="3" id="KW-1185">Reference proteome</keyword>
<feature type="region of interest" description="Disordered" evidence="1">
    <location>
        <begin position="1"/>
        <end position="20"/>
    </location>
</feature>
<evidence type="ECO:0000256" key="1">
    <source>
        <dbReference type="SAM" id="MobiDB-lite"/>
    </source>
</evidence>
<proteinExistence type="predicted"/>
<reference evidence="3" key="1">
    <citation type="journal article" date="2018" name="Front. Microbiol.">
        <title>Genome-Based Analysis Reveals the Taxonomy and Diversity of the Family Idiomarinaceae.</title>
        <authorList>
            <person name="Liu Y."/>
            <person name="Lai Q."/>
            <person name="Shao Z."/>
        </authorList>
    </citation>
    <scope>NUCLEOTIDE SEQUENCE [LARGE SCALE GENOMIC DNA]</scope>
    <source>
        <strain evidence="3">GBPy7</strain>
    </source>
</reference>
<accession>A0A432W0D5</accession>
<protein>
    <submittedName>
        <fullName evidence="2">Uncharacterized protein</fullName>
    </submittedName>
</protein>
<evidence type="ECO:0000313" key="2">
    <source>
        <dbReference type="EMBL" id="RUO22480.1"/>
    </source>
</evidence>
<feature type="compositionally biased region" description="Basic and acidic residues" evidence="1">
    <location>
        <begin position="1"/>
        <end position="10"/>
    </location>
</feature>
<evidence type="ECO:0000313" key="3">
    <source>
        <dbReference type="Proteomes" id="UP000288395"/>
    </source>
</evidence>
<comment type="caution">
    <text evidence="2">The sequence shown here is derived from an EMBL/GenBank/DDBJ whole genome shotgun (WGS) entry which is preliminary data.</text>
</comment>
<dbReference type="EMBL" id="PIPJ01000002">
    <property type="protein sequence ID" value="RUO22480.1"/>
    <property type="molecule type" value="Genomic_DNA"/>
</dbReference>
<dbReference type="Proteomes" id="UP000288395">
    <property type="component" value="Unassembled WGS sequence"/>
</dbReference>
<organism evidence="2 3">
    <name type="scientific">Aliidiomarina iranensis</name>
    <dbReference type="NCBI Taxonomy" id="1434071"/>
    <lineage>
        <taxon>Bacteria</taxon>
        <taxon>Pseudomonadati</taxon>
        <taxon>Pseudomonadota</taxon>
        <taxon>Gammaproteobacteria</taxon>
        <taxon>Alteromonadales</taxon>
        <taxon>Idiomarinaceae</taxon>
        <taxon>Aliidiomarina</taxon>
    </lineage>
</organism>
<name>A0A432W0D5_9GAMM</name>